<organism evidence="1 2">
    <name type="scientific">Acaulospora morrowiae</name>
    <dbReference type="NCBI Taxonomy" id="94023"/>
    <lineage>
        <taxon>Eukaryota</taxon>
        <taxon>Fungi</taxon>
        <taxon>Fungi incertae sedis</taxon>
        <taxon>Mucoromycota</taxon>
        <taxon>Glomeromycotina</taxon>
        <taxon>Glomeromycetes</taxon>
        <taxon>Diversisporales</taxon>
        <taxon>Acaulosporaceae</taxon>
        <taxon>Acaulospora</taxon>
    </lineage>
</organism>
<dbReference type="SUPFAM" id="SSF53474">
    <property type="entry name" value="alpha/beta-Hydrolases"/>
    <property type="match status" value="1"/>
</dbReference>
<evidence type="ECO:0000313" key="2">
    <source>
        <dbReference type="Proteomes" id="UP000789342"/>
    </source>
</evidence>
<gene>
    <name evidence="1" type="ORF">AMORRO_LOCUS16070</name>
</gene>
<comment type="caution">
    <text evidence="1">The sequence shown here is derived from an EMBL/GenBank/DDBJ whole genome shotgun (WGS) entry which is preliminary data.</text>
</comment>
<dbReference type="EMBL" id="CAJVPV010041963">
    <property type="protein sequence ID" value="CAG8763082.1"/>
    <property type="molecule type" value="Genomic_DNA"/>
</dbReference>
<feature type="non-terminal residue" evidence="1">
    <location>
        <position position="199"/>
    </location>
</feature>
<proteinExistence type="predicted"/>
<feature type="non-terminal residue" evidence="1">
    <location>
        <position position="1"/>
    </location>
</feature>
<dbReference type="Gene3D" id="3.40.50.1820">
    <property type="entry name" value="alpha/beta hydrolase"/>
    <property type="match status" value="1"/>
</dbReference>
<dbReference type="OrthoDB" id="408373at2759"/>
<dbReference type="InterPro" id="IPR029058">
    <property type="entry name" value="AB_hydrolase_fold"/>
</dbReference>
<dbReference type="PANTHER" id="PTHR43329">
    <property type="entry name" value="EPOXIDE HYDROLASE"/>
    <property type="match status" value="1"/>
</dbReference>
<dbReference type="Proteomes" id="UP000789342">
    <property type="component" value="Unassembled WGS sequence"/>
</dbReference>
<evidence type="ECO:0000313" key="1">
    <source>
        <dbReference type="EMBL" id="CAG8763082.1"/>
    </source>
</evidence>
<protein>
    <submittedName>
        <fullName evidence="1">2753_t:CDS:1</fullName>
    </submittedName>
</protein>
<sequence>KFLDLVRFGNLKSLISNPRETINQSWERVKPCFQQILMSFHMSVFQLDFIAEKWITCRDLGFIDSVIGKIPGGNVTTEDLEKYKATFSAENYASITGGINYHRSNAFMGLYNEQKNRGIKQVGFVGIPTLVIWGERDRLLQKQVNLDNLENYVSNLEIRRIPEAGHFIHQEVPDRVNDIIRKFITSKGNLHDLGENDNL</sequence>
<keyword evidence="2" id="KW-1185">Reference proteome</keyword>
<reference evidence="1" key="1">
    <citation type="submission" date="2021-06" db="EMBL/GenBank/DDBJ databases">
        <authorList>
            <person name="Kallberg Y."/>
            <person name="Tangrot J."/>
            <person name="Rosling A."/>
        </authorList>
    </citation>
    <scope>NUCLEOTIDE SEQUENCE</scope>
    <source>
        <strain evidence="1">CL551</strain>
    </source>
</reference>
<accession>A0A9N9J5K8</accession>
<name>A0A9N9J5K8_9GLOM</name>
<dbReference type="AlphaFoldDB" id="A0A9N9J5K8"/>